<evidence type="ECO:0000256" key="3">
    <source>
        <dbReference type="ARBA" id="ARBA00022475"/>
    </source>
</evidence>
<keyword evidence="6 11" id="KW-0812">Transmembrane</keyword>
<dbReference type="GO" id="GO:0015628">
    <property type="term" value="P:protein secretion by the type II secretion system"/>
    <property type="evidence" value="ECO:0007669"/>
    <property type="project" value="InterPro"/>
</dbReference>
<gene>
    <name evidence="13" type="ordered locus">CAP2UW1_2239</name>
</gene>
<evidence type="ECO:0000256" key="8">
    <source>
        <dbReference type="ARBA" id="ARBA00023136"/>
    </source>
</evidence>
<keyword evidence="4" id="KW-0488">Methylation</keyword>
<reference evidence="13" key="2">
    <citation type="submission" date="2009-09" db="EMBL/GenBank/DDBJ databases">
        <title>Complete sequence of chromosome of Candidatus Accumulibacter phosphatis clade IIA str. UW-1.</title>
        <authorList>
            <consortium name="US DOE Joint Genome Institute"/>
            <person name="Martin H.G."/>
            <person name="Ivanova N."/>
            <person name="Kunin V."/>
            <person name="Warnecke F."/>
            <person name="Barry K."/>
            <person name="He S."/>
            <person name="Salamov A."/>
            <person name="Szeto E."/>
            <person name="Dalin E."/>
            <person name="Pangilinan J.L."/>
            <person name="Lapidus A."/>
            <person name="Lowry S."/>
            <person name="Kyrpides N.C."/>
            <person name="McMahon K.D."/>
            <person name="Hugenholtz P."/>
        </authorList>
    </citation>
    <scope>NUCLEOTIDE SEQUENCE [LARGE SCALE GENOMIC DNA]</scope>
    <source>
        <strain evidence="13">UW-1</strain>
    </source>
</reference>
<dbReference type="Gene3D" id="3.55.40.10">
    <property type="entry name" value="minor pseudopilin epsh domain"/>
    <property type="match status" value="1"/>
</dbReference>
<dbReference type="GO" id="GO:0015627">
    <property type="term" value="C:type II protein secretion system complex"/>
    <property type="evidence" value="ECO:0007669"/>
    <property type="project" value="InterPro"/>
</dbReference>
<feature type="domain" description="General secretion pathway GspH" evidence="12">
    <location>
        <begin position="50"/>
        <end position="151"/>
    </location>
</feature>
<evidence type="ECO:0000256" key="2">
    <source>
        <dbReference type="ARBA" id="ARBA00021549"/>
    </source>
</evidence>
<keyword evidence="5" id="KW-0997">Cell inner membrane</keyword>
<comment type="subcellular location">
    <subcellularLocation>
        <location evidence="1">Cell inner membrane</location>
        <topology evidence="1">Single-pass membrane protein</topology>
    </subcellularLocation>
</comment>
<evidence type="ECO:0000256" key="11">
    <source>
        <dbReference type="SAM" id="Phobius"/>
    </source>
</evidence>
<protein>
    <recommendedName>
        <fullName evidence="2">Type II secretion system protein H</fullName>
    </recommendedName>
    <alternativeName>
        <fullName evidence="10">General secretion pathway protein H</fullName>
    </alternativeName>
</protein>
<evidence type="ECO:0000256" key="5">
    <source>
        <dbReference type="ARBA" id="ARBA00022519"/>
    </source>
</evidence>
<keyword evidence="8 11" id="KW-0472">Membrane</keyword>
<keyword evidence="7 11" id="KW-1133">Transmembrane helix</keyword>
<feature type="transmembrane region" description="Helical" evidence="11">
    <location>
        <begin position="12"/>
        <end position="36"/>
    </location>
</feature>
<dbReference type="InterPro" id="IPR022346">
    <property type="entry name" value="T2SS_GspH"/>
</dbReference>
<dbReference type="Pfam" id="PF07963">
    <property type="entry name" value="N_methyl"/>
    <property type="match status" value="1"/>
</dbReference>
<proteinExistence type="inferred from homology"/>
<evidence type="ECO:0000256" key="1">
    <source>
        <dbReference type="ARBA" id="ARBA00004377"/>
    </source>
</evidence>
<dbReference type="Pfam" id="PF12019">
    <property type="entry name" value="GspH"/>
    <property type="match status" value="1"/>
</dbReference>
<dbReference type="eggNOG" id="COG4970">
    <property type="taxonomic scope" value="Bacteria"/>
</dbReference>
<name>C7RP48_ACCRE</name>
<dbReference type="AlphaFoldDB" id="C7RP48"/>
<dbReference type="InterPro" id="IPR012902">
    <property type="entry name" value="N_methyl_site"/>
</dbReference>
<evidence type="ECO:0000313" key="13">
    <source>
        <dbReference type="EMBL" id="ACV35530.1"/>
    </source>
</evidence>
<organism evidence="13">
    <name type="scientific">Accumulibacter regalis</name>
    <dbReference type="NCBI Taxonomy" id="522306"/>
    <lineage>
        <taxon>Bacteria</taxon>
        <taxon>Pseudomonadati</taxon>
        <taxon>Pseudomonadota</taxon>
        <taxon>Betaproteobacteria</taxon>
        <taxon>Candidatus Accumulibacter</taxon>
    </lineage>
</organism>
<dbReference type="SUPFAM" id="SSF54523">
    <property type="entry name" value="Pili subunits"/>
    <property type="match status" value="1"/>
</dbReference>
<sequence>MVGFGKPHANGGFSLLELLVVIAILGILMRMAWLPFREMMANQRLRSVTSDVVADFALARVEAIKRSSRVGVARTTAAWVGGWVVFDDVDRDGTFDPETDGDGLCEAGEECVLASRPALDATVNVCSADTAFDVLTFGADGAVRAYNAGALLAAIPRITVSSTFTSAGVPARQLEFSPTGRVAVVSAGVAACP</sequence>
<evidence type="ECO:0000256" key="9">
    <source>
        <dbReference type="ARBA" id="ARBA00025772"/>
    </source>
</evidence>
<dbReference type="STRING" id="522306.CAP2UW1_2239"/>
<dbReference type="NCBIfam" id="TIGR02532">
    <property type="entry name" value="IV_pilin_GFxxxE"/>
    <property type="match status" value="1"/>
</dbReference>
<dbReference type="OrthoDB" id="8853134at2"/>
<evidence type="ECO:0000256" key="10">
    <source>
        <dbReference type="ARBA" id="ARBA00030775"/>
    </source>
</evidence>
<reference evidence="13" key="1">
    <citation type="submission" date="2009-08" db="EMBL/GenBank/DDBJ databases">
        <authorList>
            <consortium name="US DOE Joint Genome Institute"/>
            <person name="Lucas S."/>
            <person name="Copeland A."/>
            <person name="Lapidus A."/>
            <person name="Glavina del Rio T."/>
            <person name="Dalin E."/>
            <person name="Tice H."/>
            <person name="Bruce D."/>
            <person name="Barry K."/>
            <person name="Pitluck S."/>
            <person name="Lowry S."/>
            <person name="Larimer F."/>
            <person name="Land M."/>
            <person name="Hauser L."/>
            <person name="Kyrpides N."/>
            <person name="Ivanova N."/>
            <person name="McMahon K.D."/>
            <person name="Hugenholtz P."/>
        </authorList>
    </citation>
    <scope>NUCLEOTIDE SEQUENCE</scope>
    <source>
        <strain evidence="13">UW-1</strain>
    </source>
</reference>
<comment type="similarity">
    <text evidence="9">Belongs to the GSP H family.</text>
</comment>
<dbReference type="HOGENOM" id="CLU_084761_1_3_4"/>
<accession>C7RP48</accession>
<evidence type="ECO:0000256" key="4">
    <source>
        <dbReference type="ARBA" id="ARBA00022481"/>
    </source>
</evidence>
<dbReference type="EMBL" id="CP001715">
    <property type="protein sequence ID" value="ACV35530.1"/>
    <property type="molecule type" value="Genomic_DNA"/>
</dbReference>
<evidence type="ECO:0000256" key="7">
    <source>
        <dbReference type="ARBA" id="ARBA00022989"/>
    </source>
</evidence>
<keyword evidence="3" id="KW-1003">Cell membrane</keyword>
<dbReference type="InterPro" id="IPR045584">
    <property type="entry name" value="Pilin-like"/>
</dbReference>
<dbReference type="KEGG" id="app:CAP2UW1_2239"/>
<evidence type="ECO:0000259" key="12">
    <source>
        <dbReference type="Pfam" id="PF12019"/>
    </source>
</evidence>
<dbReference type="GO" id="GO:0005886">
    <property type="term" value="C:plasma membrane"/>
    <property type="evidence" value="ECO:0007669"/>
    <property type="project" value="UniProtKB-SubCell"/>
</dbReference>
<evidence type="ECO:0000256" key="6">
    <source>
        <dbReference type="ARBA" id="ARBA00022692"/>
    </source>
</evidence>